<dbReference type="InterPro" id="IPR007247">
    <property type="entry name" value="Ureidogly_lyase"/>
</dbReference>
<dbReference type="CDD" id="cd20298">
    <property type="entry name" value="cupin_UAH"/>
    <property type="match status" value="1"/>
</dbReference>
<evidence type="ECO:0000256" key="3">
    <source>
        <dbReference type="ARBA" id="ARBA00023239"/>
    </source>
</evidence>
<dbReference type="STRING" id="1842727.RD110_12760"/>
<keyword evidence="3" id="KW-0456">Lyase</keyword>
<sequence>MTDTNPALVIEPLTAESFRSFGDVIEASHDARHFTINEGFAERYHDLAQVDVATGGGRAIVSIFKAKPRTLPMRLLLLERHPLGSQAFVPMSQRAYLVVVAPATPHAATPDVGAMRCFRAEPGQGVNYASGTWHHPLIALDAPSDFLVVDRGGAPGDHNCDEYPLGPRAAWIG</sequence>
<dbReference type="Pfam" id="PF04115">
    <property type="entry name" value="Ureidogly_lyase"/>
    <property type="match status" value="1"/>
</dbReference>
<accession>A0A1P8JW35</accession>
<dbReference type="InterPro" id="IPR011051">
    <property type="entry name" value="RmlC_Cupin_sf"/>
</dbReference>
<dbReference type="InterPro" id="IPR047233">
    <property type="entry name" value="UAH_cupin"/>
</dbReference>
<evidence type="ECO:0000256" key="1">
    <source>
        <dbReference type="ARBA" id="ARBA00011738"/>
    </source>
</evidence>
<evidence type="ECO:0000313" key="6">
    <source>
        <dbReference type="Proteomes" id="UP000186609"/>
    </source>
</evidence>
<dbReference type="GO" id="GO:0004848">
    <property type="term" value="F:ureidoglycolate hydrolase activity"/>
    <property type="evidence" value="ECO:0007669"/>
    <property type="project" value="InterPro"/>
</dbReference>
<dbReference type="SUPFAM" id="SSF51182">
    <property type="entry name" value="RmlC-like cupins"/>
    <property type="match status" value="1"/>
</dbReference>
<organism evidence="5 6">
    <name type="scientific">Rhodoferax koreensis</name>
    <dbReference type="NCBI Taxonomy" id="1842727"/>
    <lineage>
        <taxon>Bacteria</taxon>
        <taxon>Pseudomonadati</taxon>
        <taxon>Pseudomonadota</taxon>
        <taxon>Betaproteobacteria</taxon>
        <taxon>Burkholderiales</taxon>
        <taxon>Comamonadaceae</taxon>
        <taxon>Rhodoferax</taxon>
    </lineage>
</organism>
<dbReference type="GO" id="GO:0000256">
    <property type="term" value="P:allantoin catabolic process"/>
    <property type="evidence" value="ECO:0007669"/>
    <property type="project" value="InterPro"/>
</dbReference>
<dbReference type="OrthoDB" id="9804602at2"/>
<evidence type="ECO:0000256" key="4">
    <source>
        <dbReference type="ARBA" id="ARBA00047684"/>
    </source>
</evidence>
<keyword evidence="2" id="KW-0659">Purine metabolism</keyword>
<dbReference type="PIRSF" id="PIRSF017306">
    <property type="entry name" value="Ureidogly_hydro"/>
    <property type="match status" value="1"/>
</dbReference>
<dbReference type="NCBIfam" id="NF009932">
    <property type="entry name" value="PRK13395.1"/>
    <property type="match status" value="1"/>
</dbReference>
<reference evidence="5 6" key="1">
    <citation type="submission" date="2017-01" db="EMBL/GenBank/DDBJ databases">
        <authorList>
            <person name="Mah S.A."/>
            <person name="Swanson W.J."/>
            <person name="Moy G.W."/>
            <person name="Vacquier V.D."/>
        </authorList>
    </citation>
    <scope>NUCLEOTIDE SEQUENCE [LARGE SCALE GENOMIC DNA]</scope>
    <source>
        <strain evidence="5 6">DCY110</strain>
    </source>
</reference>
<protein>
    <submittedName>
        <fullName evidence="5">Ureidoglycolate hydrolase</fullName>
    </submittedName>
</protein>
<dbReference type="Proteomes" id="UP000186609">
    <property type="component" value="Chromosome"/>
</dbReference>
<dbReference type="EMBL" id="CP019236">
    <property type="protein sequence ID" value="APW37953.1"/>
    <property type="molecule type" value="Genomic_DNA"/>
</dbReference>
<evidence type="ECO:0000256" key="2">
    <source>
        <dbReference type="ARBA" id="ARBA00022631"/>
    </source>
</evidence>
<dbReference type="GO" id="GO:0006144">
    <property type="term" value="P:purine nucleobase metabolic process"/>
    <property type="evidence" value="ECO:0007669"/>
    <property type="project" value="UniProtKB-KW"/>
</dbReference>
<comment type="subunit">
    <text evidence="1">Homodimer.</text>
</comment>
<comment type="catalytic activity">
    <reaction evidence="4">
        <text>(S)-ureidoglycolate = urea + glyoxylate</text>
        <dbReference type="Rhea" id="RHEA:11304"/>
        <dbReference type="ChEBI" id="CHEBI:16199"/>
        <dbReference type="ChEBI" id="CHEBI:36655"/>
        <dbReference type="ChEBI" id="CHEBI:57296"/>
        <dbReference type="EC" id="4.3.2.3"/>
    </reaction>
</comment>
<dbReference type="RefSeq" id="WP_076199832.1">
    <property type="nucleotide sequence ID" value="NZ_CP019236.1"/>
</dbReference>
<name>A0A1P8JW35_9BURK</name>
<dbReference type="KEGG" id="rhy:RD110_12760"/>
<keyword evidence="6" id="KW-1185">Reference proteome</keyword>
<gene>
    <name evidence="5" type="ORF">RD110_12760</name>
</gene>
<dbReference type="GO" id="GO:0050385">
    <property type="term" value="F:ureidoglycolate lyase activity"/>
    <property type="evidence" value="ECO:0007669"/>
    <property type="project" value="UniProtKB-EC"/>
</dbReference>
<evidence type="ECO:0000313" key="5">
    <source>
        <dbReference type="EMBL" id="APW37953.1"/>
    </source>
</evidence>
<dbReference type="AlphaFoldDB" id="A0A1P8JW35"/>
<proteinExistence type="predicted"/>
<keyword evidence="5" id="KW-0378">Hydrolase</keyword>
<dbReference type="PANTHER" id="PTHR21221:SF1">
    <property type="entry name" value="UREIDOGLYCOLATE LYASE"/>
    <property type="match status" value="1"/>
</dbReference>
<dbReference type="PANTHER" id="PTHR21221">
    <property type="entry name" value="UREIDOGLYCOLATE HYDROLASE"/>
    <property type="match status" value="1"/>
</dbReference>
<dbReference type="InterPro" id="IPR024060">
    <property type="entry name" value="Ureidoglycolate_lyase_dom_sf"/>
</dbReference>
<dbReference type="Gene3D" id="2.60.120.480">
    <property type="entry name" value="Ureidoglycolate hydrolase"/>
    <property type="match status" value="1"/>
</dbReference>